<dbReference type="PANTHER" id="PTHR33164">
    <property type="entry name" value="TRANSCRIPTIONAL REGULATOR, MARR FAMILY"/>
    <property type="match status" value="1"/>
</dbReference>
<sequence>MAQLIKRVQGTHHRLLDAALSERGVTLVQWDALRHLAHHPDASLHDLAQRTFQSDQAFGTLARRMEERGLVERTSGPGRVVRLVMTDAGRSLLEQGRSVVDDVLASTVGHLSQRELDQLGELLARVLDGVNAD</sequence>
<evidence type="ECO:0000259" key="1">
    <source>
        <dbReference type="PROSITE" id="PS50995"/>
    </source>
</evidence>
<evidence type="ECO:0000313" key="2">
    <source>
        <dbReference type="EMBL" id="MCP2160208.1"/>
    </source>
</evidence>
<proteinExistence type="predicted"/>
<dbReference type="PANTHER" id="PTHR33164:SF103">
    <property type="entry name" value="REGULATORY PROTEIN MARR"/>
    <property type="match status" value="1"/>
</dbReference>
<protein>
    <submittedName>
        <fullName evidence="2">DNA-binding transcriptional regulator, MarR family</fullName>
    </submittedName>
</protein>
<accession>A0ABT1H381</accession>
<dbReference type="Proteomes" id="UP001205740">
    <property type="component" value="Unassembled WGS sequence"/>
</dbReference>
<dbReference type="PROSITE" id="PS50995">
    <property type="entry name" value="HTH_MARR_2"/>
    <property type="match status" value="1"/>
</dbReference>
<dbReference type="InterPro" id="IPR036390">
    <property type="entry name" value="WH_DNA-bd_sf"/>
</dbReference>
<dbReference type="InterPro" id="IPR000835">
    <property type="entry name" value="HTH_MarR-typ"/>
</dbReference>
<dbReference type="InterPro" id="IPR039422">
    <property type="entry name" value="MarR/SlyA-like"/>
</dbReference>
<dbReference type="SUPFAM" id="SSF46785">
    <property type="entry name" value="Winged helix' DNA-binding domain"/>
    <property type="match status" value="1"/>
</dbReference>
<dbReference type="SMART" id="SM00347">
    <property type="entry name" value="HTH_MARR"/>
    <property type="match status" value="1"/>
</dbReference>
<dbReference type="Pfam" id="PF12802">
    <property type="entry name" value="MarR_2"/>
    <property type="match status" value="1"/>
</dbReference>
<dbReference type="GO" id="GO:0003677">
    <property type="term" value="F:DNA binding"/>
    <property type="evidence" value="ECO:0007669"/>
    <property type="project" value="UniProtKB-KW"/>
</dbReference>
<dbReference type="Gene3D" id="1.10.10.10">
    <property type="entry name" value="Winged helix-like DNA-binding domain superfamily/Winged helix DNA-binding domain"/>
    <property type="match status" value="1"/>
</dbReference>
<reference evidence="2 3" key="1">
    <citation type="submission" date="2022-06" db="EMBL/GenBank/DDBJ databases">
        <title>Genomic Encyclopedia of Archaeal and Bacterial Type Strains, Phase II (KMG-II): from individual species to whole genera.</title>
        <authorList>
            <person name="Goeker M."/>
        </authorList>
    </citation>
    <scope>NUCLEOTIDE SEQUENCE [LARGE SCALE GENOMIC DNA]</scope>
    <source>
        <strain evidence="2 3">DSM 45037</strain>
    </source>
</reference>
<comment type="caution">
    <text evidence="2">The sequence shown here is derived from an EMBL/GenBank/DDBJ whole genome shotgun (WGS) entry which is preliminary data.</text>
</comment>
<organism evidence="2 3">
    <name type="scientific">Williamsia serinedens</name>
    <dbReference type="NCBI Taxonomy" id="391736"/>
    <lineage>
        <taxon>Bacteria</taxon>
        <taxon>Bacillati</taxon>
        <taxon>Actinomycetota</taxon>
        <taxon>Actinomycetes</taxon>
        <taxon>Mycobacteriales</taxon>
        <taxon>Nocardiaceae</taxon>
        <taxon>Williamsia</taxon>
    </lineage>
</organism>
<feature type="domain" description="HTH marR-type" evidence="1">
    <location>
        <begin position="1"/>
        <end position="128"/>
    </location>
</feature>
<gene>
    <name evidence="2" type="ORF">LX12_001387</name>
</gene>
<keyword evidence="3" id="KW-1185">Reference proteome</keyword>
<evidence type="ECO:0000313" key="3">
    <source>
        <dbReference type="Proteomes" id="UP001205740"/>
    </source>
</evidence>
<dbReference type="InterPro" id="IPR036388">
    <property type="entry name" value="WH-like_DNA-bd_sf"/>
</dbReference>
<name>A0ABT1H381_9NOCA</name>
<keyword evidence="2" id="KW-0238">DNA-binding</keyword>
<dbReference type="EMBL" id="JAMTCG010000002">
    <property type="protein sequence ID" value="MCP2160208.1"/>
    <property type="molecule type" value="Genomic_DNA"/>
</dbReference>